<reference evidence="2 3" key="1">
    <citation type="submission" date="2014-11" db="EMBL/GenBank/DDBJ databases">
        <authorList>
            <person name="Wibberg Daniel"/>
        </authorList>
    </citation>
    <scope>NUCLEOTIDE SEQUENCE [LARGE SCALE GENOMIC DNA]</scope>
    <source>
        <strain evidence="2">Rhizoctonia solani AG1-IB 7/3/14</strain>
    </source>
</reference>
<feature type="transmembrane region" description="Helical" evidence="1">
    <location>
        <begin position="56"/>
        <end position="80"/>
    </location>
</feature>
<keyword evidence="1" id="KW-0812">Transmembrane</keyword>
<evidence type="ECO:0008006" key="4">
    <source>
        <dbReference type="Google" id="ProtNLM"/>
    </source>
</evidence>
<keyword evidence="1" id="KW-1133">Transmembrane helix</keyword>
<keyword evidence="1" id="KW-0472">Membrane</keyword>
<sequence length="602" mass="64867">MSHRTGMEKVLPNERAARHGVAEVIGGYVRRTPSVDRRVLYLSKQVVSWTTLLHPYILFFAMVSALVALAALPLLTAAHAPHWPRKPLIRHDQRREGAVSVQFMHDKRQDGGITGPTTTPGGSGYSCDPNKCKLPNCACASTNIPGGIAREDTPQFLVFTADDAVQAYTINSVNQFLAQRKNPNGCQPKMTYYTSLNYTNYTMVTDWYMAGNEIGDHTMTHVAAAESDEINGNLIALNALAGIPFTDLKGFRAPFLNYSVNTLKALSAASFLYDSSATSSIPVTDPGTDAYWPYTLDNGLANDCLSVPGICNGEPKLPGLWEVPMYAIFDERGVEGPHLMDPWLDVGVSGANNITAVGEWMRNTFTAHYQNNRQPFGLYTHPIHVAPGVPGVADPTATVKMINDFIDWAQQQQNVWIVSTEQVLAWVRNPVPASQLNNLPEFQCQVPQVSQKICNGIPANQEGLLDKCMFNEFPFFTCYGCPKDVPSPSNPNPPQASVEGKPLRGRLPANCSTPFWDPIGSKCLCQDSACQFVDQSRPIGPNGANLTGGGTGSSASTSTAGPTYVPFNGAEGLLGKTGLTATLCTLGAMAVGMIAGVGSVFA</sequence>
<keyword evidence="3" id="KW-1185">Reference proteome</keyword>
<dbReference type="Gene3D" id="3.20.20.370">
    <property type="entry name" value="Glycoside hydrolase/deacetylase"/>
    <property type="match status" value="1"/>
</dbReference>
<feature type="transmembrane region" description="Helical" evidence="1">
    <location>
        <begin position="579"/>
        <end position="601"/>
    </location>
</feature>
<name>A0A0B7FET9_THACB</name>
<dbReference type="Proteomes" id="UP000059188">
    <property type="component" value="Unassembled WGS sequence"/>
</dbReference>
<dbReference type="PANTHER" id="PTHR45985">
    <property type="match status" value="1"/>
</dbReference>
<dbReference type="PANTHER" id="PTHR45985:SF3">
    <property type="entry name" value="CHITIN DEACETYLASE-LIKE 4"/>
    <property type="match status" value="1"/>
</dbReference>
<dbReference type="SUPFAM" id="SSF88713">
    <property type="entry name" value="Glycoside hydrolase/deacetylase"/>
    <property type="match status" value="1"/>
</dbReference>
<protein>
    <recommendedName>
        <fullName evidence="4">Chitin deacetylase</fullName>
    </recommendedName>
</protein>
<dbReference type="STRING" id="1108050.A0A0B7FET9"/>
<evidence type="ECO:0000313" key="2">
    <source>
        <dbReference type="EMBL" id="CEL56100.1"/>
    </source>
</evidence>
<proteinExistence type="predicted"/>
<organism evidence="2 3">
    <name type="scientific">Thanatephorus cucumeris (strain AG1-IB / isolate 7/3/14)</name>
    <name type="common">Lettuce bottom rot fungus</name>
    <name type="synonym">Rhizoctonia solani</name>
    <dbReference type="NCBI Taxonomy" id="1108050"/>
    <lineage>
        <taxon>Eukaryota</taxon>
        <taxon>Fungi</taxon>
        <taxon>Dikarya</taxon>
        <taxon>Basidiomycota</taxon>
        <taxon>Agaricomycotina</taxon>
        <taxon>Agaricomycetes</taxon>
        <taxon>Cantharellales</taxon>
        <taxon>Ceratobasidiaceae</taxon>
        <taxon>Rhizoctonia</taxon>
        <taxon>Rhizoctonia solani AG-1</taxon>
    </lineage>
</organism>
<dbReference type="InterPro" id="IPR011330">
    <property type="entry name" value="Glyco_hydro/deAcase_b/a-brl"/>
</dbReference>
<evidence type="ECO:0000313" key="3">
    <source>
        <dbReference type="Proteomes" id="UP000059188"/>
    </source>
</evidence>
<dbReference type="AlphaFoldDB" id="A0A0B7FET9"/>
<dbReference type="EMBL" id="LN679119">
    <property type="protein sequence ID" value="CEL56100.1"/>
    <property type="molecule type" value="Genomic_DNA"/>
</dbReference>
<gene>
    <name evidence="2" type="primary">Cda5</name>
    <name evidence="2" type="ORF">RSOLAG1IB_07553</name>
</gene>
<dbReference type="GO" id="GO:0005975">
    <property type="term" value="P:carbohydrate metabolic process"/>
    <property type="evidence" value="ECO:0007669"/>
    <property type="project" value="InterPro"/>
</dbReference>
<evidence type="ECO:0000256" key="1">
    <source>
        <dbReference type="SAM" id="Phobius"/>
    </source>
</evidence>
<dbReference type="InterPro" id="IPR052740">
    <property type="entry name" value="CE4"/>
</dbReference>
<accession>A0A0B7FET9</accession>
<dbReference type="OrthoDB" id="504708at2759"/>
<dbReference type="CDD" id="cd10919">
    <property type="entry name" value="CE4_CDA_like"/>
    <property type="match status" value="1"/>
</dbReference>